<reference evidence="1 2" key="1">
    <citation type="submission" date="2022-01" db="EMBL/GenBank/DDBJ databases">
        <title>Whole genome-based taxonomy of the Shewanellaceae.</title>
        <authorList>
            <person name="Martin-Rodriguez A.J."/>
        </authorList>
    </citation>
    <scope>NUCLEOTIDE SEQUENCE [LARGE SCALE GENOMIC DNA]</scope>
    <source>
        <strain evidence="1 2">DSM 17177</strain>
    </source>
</reference>
<dbReference type="Proteomes" id="UP001203423">
    <property type="component" value="Unassembled WGS sequence"/>
</dbReference>
<evidence type="ECO:0000313" key="1">
    <source>
        <dbReference type="EMBL" id="MCL1128054.1"/>
    </source>
</evidence>
<dbReference type="RefSeq" id="WP_248943477.1">
    <property type="nucleotide sequence ID" value="NZ_JAKIKS010000331.1"/>
</dbReference>
<accession>A0ABT0LK29</accession>
<sequence length="114" mass="13411">MKRSHKITLIVLISLFYSQNQARYVETITPLIQDELGEQSLIDMRDQLNHIRAQYAELAKAINERETIIANEVRRFEGFCRKQHQCFMIQASLFMFTPMTLNFSGRHYPSAIIM</sequence>
<proteinExistence type="predicted"/>
<gene>
    <name evidence="1" type="ORF">L2764_27360</name>
</gene>
<feature type="non-terminal residue" evidence="1">
    <location>
        <position position="114"/>
    </location>
</feature>
<name>A0ABT0LK29_9GAMM</name>
<organism evidence="1 2">
    <name type="scientific">Shewanella surugensis</name>
    <dbReference type="NCBI Taxonomy" id="212020"/>
    <lineage>
        <taxon>Bacteria</taxon>
        <taxon>Pseudomonadati</taxon>
        <taxon>Pseudomonadota</taxon>
        <taxon>Gammaproteobacteria</taxon>
        <taxon>Alteromonadales</taxon>
        <taxon>Shewanellaceae</taxon>
        <taxon>Shewanella</taxon>
    </lineage>
</organism>
<keyword evidence="2" id="KW-1185">Reference proteome</keyword>
<protein>
    <submittedName>
        <fullName evidence="1">Uncharacterized protein</fullName>
    </submittedName>
</protein>
<evidence type="ECO:0000313" key="2">
    <source>
        <dbReference type="Proteomes" id="UP001203423"/>
    </source>
</evidence>
<comment type="caution">
    <text evidence="1">The sequence shown here is derived from an EMBL/GenBank/DDBJ whole genome shotgun (WGS) entry which is preliminary data.</text>
</comment>
<dbReference type="EMBL" id="JAKIKS010000331">
    <property type="protein sequence ID" value="MCL1128054.1"/>
    <property type="molecule type" value="Genomic_DNA"/>
</dbReference>